<evidence type="ECO:0000256" key="3">
    <source>
        <dbReference type="ARBA" id="ARBA00022475"/>
    </source>
</evidence>
<feature type="transmembrane region" description="Helical" evidence="8">
    <location>
        <begin position="401"/>
        <end position="420"/>
    </location>
</feature>
<organism evidence="10 11">
    <name type="scientific">Staphylococcus warneri</name>
    <dbReference type="NCBI Taxonomy" id="1292"/>
    <lineage>
        <taxon>Bacteria</taxon>
        <taxon>Bacillati</taxon>
        <taxon>Bacillota</taxon>
        <taxon>Bacilli</taxon>
        <taxon>Bacillales</taxon>
        <taxon>Staphylococcaceae</taxon>
        <taxon>Staphylococcus</taxon>
    </lineage>
</organism>
<dbReference type="PANTHER" id="PTHR43495">
    <property type="entry name" value="GABA PERMEASE"/>
    <property type="match status" value="1"/>
</dbReference>
<feature type="domain" description="Amino acid permease/ SLC12A" evidence="9">
    <location>
        <begin position="13"/>
        <end position="449"/>
    </location>
</feature>
<dbReference type="GO" id="GO:0055085">
    <property type="term" value="P:transmembrane transport"/>
    <property type="evidence" value="ECO:0007669"/>
    <property type="project" value="InterPro"/>
</dbReference>
<evidence type="ECO:0000259" key="9">
    <source>
        <dbReference type="Pfam" id="PF00324"/>
    </source>
</evidence>
<feature type="non-terminal residue" evidence="10">
    <location>
        <position position="452"/>
    </location>
</feature>
<evidence type="ECO:0000256" key="7">
    <source>
        <dbReference type="ARBA" id="ARBA00023136"/>
    </source>
</evidence>
<dbReference type="RefSeq" id="WP_049425475.1">
    <property type="nucleotide sequence ID" value="NZ_JAIBNN010000001.1"/>
</dbReference>
<dbReference type="Gene3D" id="1.20.1740.10">
    <property type="entry name" value="Amino acid/polyamine transporter I"/>
    <property type="match status" value="1"/>
</dbReference>
<accession>A0A2T4PZS7</accession>
<keyword evidence="6 8" id="KW-1133">Transmembrane helix</keyword>
<keyword evidence="2" id="KW-0813">Transport</keyword>
<feature type="transmembrane region" description="Helical" evidence="8">
    <location>
        <begin position="122"/>
        <end position="140"/>
    </location>
</feature>
<evidence type="ECO:0000256" key="6">
    <source>
        <dbReference type="ARBA" id="ARBA00022989"/>
    </source>
</evidence>
<dbReference type="FunFam" id="1.20.1740.10:FF:000001">
    <property type="entry name" value="Amino acid permease"/>
    <property type="match status" value="1"/>
</dbReference>
<proteinExistence type="predicted"/>
<keyword evidence="4 8" id="KW-0812">Transmembrane</keyword>
<evidence type="ECO:0000313" key="11">
    <source>
        <dbReference type="Proteomes" id="UP000240717"/>
    </source>
</evidence>
<feature type="transmembrane region" description="Helical" evidence="8">
    <location>
        <begin position="152"/>
        <end position="174"/>
    </location>
</feature>
<dbReference type="Proteomes" id="UP000240717">
    <property type="component" value="Unassembled WGS sequence"/>
</dbReference>
<dbReference type="EMBL" id="PZEV01000023">
    <property type="protein sequence ID" value="PTI50726.1"/>
    <property type="molecule type" value="Genomic_DNA"/>
</dbReference>
<feature type="transmembrane region" description="Helical" evidence="8">
    <location>
        <begin position="330"/>
        <end position="349"/>
    </location>
</feature>
<evidence type="ECO:0000256" key="5">
    <source>
        <dbReference type="ARBA" id="ARBA00022970"/>
    </source>
</evidence>
<feature type="transmembrane region" description="Helical" evidence="8">
    <location>
        <begin position="267"/>
        <end position="295"/>
    </location>
</feature>
<comment type="subcellular location">
    <subcellularLocation>
        <location evidence="1">Cell membrane</location>
        <topology evidence="1">Multi-pass membrane protein</topology>
    </subcellularLocation>
</comment>
<feature type="transmembrane region" description="Helical" evidence="8">
    <location>
        <begin position="236"/>
        <end position="255"/>
    </location>
</feature>
<dbReference type="AlphaFoldDB" id="A0A2T4PZS7"/>
<dbReference type="GO" id="GO:0006865">
    <property type="term" value="P:amino acid transport"/>
    <property type="evidence" value="ECO:0007669"/>
    <property type="project" value="UniProtKB-KW"/>
</dbReference>
<dbReference type="GO" id="GO:0005886">
    <property type="term" value="C:plasma membrane"/>
    <property type="evidence" value="ECO:0007669"/>
    <property type="project" value="UniProtKB-SubCell"/>
</dbReference>
<name>A0A2T4PZS7_STAWA</name>
<dbReference type="PIRSF" id="PIRSF006060">
    <property type="entry name" value="AA_transporter"/>
    <property type="match status" value="1"/>
</dbReference>
<gene>
    <name evidence="10" type="ORF">BU085_07660</name>
</gene>
<evidence type="ECO:0000313" key="10">
    <source>
        <dbReference type="EMBL" id="PTI50726.1"/>
    </source>
</evidence>
<evidence type="ECO:0000256" key="4">
    <source>
        <dbReference type="ARBA" id="ARBA00022692"/>
    </source>
</evidence>
<feature type="transmembrane region" description="Helical" evidence="8">
    <location>
        <begin position="426"/>
        <end position="444"/>
    </location>
</feature>
<keyword evidence="3" id="KW-1003">Cell membrane</keyword>
<evidence type="ECO:0000256" key="8">
    <source>
        <dbReference type="SAM" id="Phobius"/>
    </source>
</evidence>
<feature type="transmembrane region" description="Helical" evidence="8">
    <location>
        <begin position="355"/>
        <end position="381"/>
    </location>
</feature>
<evidence type="ECO:0000256" key="2">
    <source>
        <dbReference type="ARBA" id="ARBA00022448"/>
    </source>
</evidence>
<dbReference type="PANTHER" id="PTHR43495:SF2">
    <property type="entry name" value="D-SERINE_D-ALANINE_GLYCINE TRANSPORTER"/>
    <property type="match status" value="1"/>
</dbReference>
<protein>
    <submittedName>
        <fullName evidence="10">Amino acid permease</fullName>
    </submittedName>
</protein>
<comment type="caution">
    <text evidence="10">The sequence shown here is derived from an EMBL/GenBank/DDBJ whole genome shotgun (WGS) entry which is preliminary data.</text>
</comment>
<feature type="transmembrane region" description="Helical" evidence="8">
    <location>
        <begin position="194"/>
        <end position="215"/>
    </location>
</feature>
<reference evidence="10 11" key="1">
    <citation type="journal article" date="2016" name="Front. Microbiol.">
        <title>Comprehensive Phylogenetic Analysis of Bovine Non-aureus Staphylococci Species Based on Whole-Genome Sequencing.</title>
        <authorList>
            <person name="Naushad S."/>
            <person name="Barkema H.W."/>
            <person name="Luby C."/>
            <person name="Condas L.A."/>
            <person name="Nobrega D.B."/>
            <person name="Carson D.A."/>
            <person name="De Buck J."/>
        </authorList>
    </citation>
    <scope>NUCLEOTIDE SEQUENCE [LARGE SCALE GENOMIC DNA]</scope>
    <source>
        <strain evidence="10 11">SNUC 2993</strain>
    </source>
</reference>
<feature type="transmembrane region" description="Helical" evidence="8">
    <location>
        <begin position="80"/>
        <end position="102"/>
    </location>
</feature>
<keyword evidence="5" id="KW-0029">Amino-acid transport</keyword>
<feature type="transmembrane region" description="Helical" evidence="8">
    <location>
        <begin position="42"/>
        <end position="60"/>
    </location>
</feature>
<sequence>MADNLQRELSNRHVQLIAIGGAIGTGLFLGAGQTIAMTGPSILLTYIFIGFMLFMFMRGLGEIIIQNTSFKSFADVTNTYIGPFAGFVTGWTYWLCWIITGMAEVTAVAKYVSFWFPHIPNWISALFCVLILMSFNLLSAKLFGELEFWFSIIKIVTIIGLIVVGAVMILFAYKTQFGHASLTNLYNHGIFPKGASGFFMSFQMAVFSFVGIEMIGVTAGETKDPESTIPKAINSVPIRILIFYVGALAVIMSIIPWDKVDPDNSPFVKLFTLIGIPFAAGLINFVVLTAAASSCNSGIFSNSRMLFGLSDNKQAPPAFSKTNKNGVPHVAIIGSSALLLIAALLNYIFPDATLVFTYVTTLSTVLFLIVWALIIIAYINYSSKNPELHKASTYKLPGGKYMGYVILLFFILVFGLLFVNETTRRAIYLTPLWFVILGLMYWRYKKASTASK</sequence>
<dbReference type="InterPro" id="IPR004841">
    <property type="entry name" value="AA-permease/SLC12A_dom"/>
</dbReference>
<feature type="transmembrane region" description="Helical" evidence="8">
    <location>
        <begin position="16"/>
        <end position="36"/>
    </location>
</feature>
<keyword evidence="7 8" id="KW-0472">Membrane</keyword>
<evidence type="ECO:0000256" key="1">
    <source>
        <dbReference type="ARBA" id="ARBA00004651"/>
    </source>
</evidence>
<dbReference type="Pfam" id="PF00324">
    <property type="entry name" value="AA_permease"/>
    <property type="match status" value="1"/>
</dbReference>